<sequence>MPYRGMGRKRRTVIVDPGPLRDVRSWCGGAAPCRKGLVVSSSALRPLAAGAASVPTALTGAPWWAVLAAGTLAALSVPLTSLLRGMLRDRREGRLDDAFIEMVREIGDPEKQSQLIMQYRNQAYAIEPTGPPTPPATESAE</sequence>
<evidence type="ECO:0000313" key="3">
    <source>
        <dbReference type="Proteomes" id="UP001500037"/>
    </source>
</evidence>
<keyword evidence="1" id="KW-0472">Membrane</keyword>
<name>A0ABN1W5Q9_9ACTN</name>
<keyword evidence="1" id="KW-0812">Transmembrane</keyword>
<dbReference type="Proteomes" id="UP001500037">
    <property type="component" value="Unassembled WGS sequence"/>
</dbReference>
<protein>
    <submittedName>
        <fullName evidence="2">Uncharacterized protein</fullName>
    </submittedName>
</protein>
<gene>
    <name evidence="2" type="ORF">GCM10009665_25560</name>
</gene>
<comment type="caution">
    <text evidence="2">The sequence shown here is derived from an EMBL/GenBank/DDBJ whole genome shotgun (WGS) entry which is preliminary data.</text>
</comment>
<dbReference type="EMBL" id="BAAALF010000034">
    <property type="protein sequence ID" value="GAA1234188.1"/>
    <property type="molecule type" value="Genomic_DNA"/>
</dbReference>
<proteinExistence type="predicted"/>
<organism evidence="2 3">
    <name type="scientific">Kitasatospora nipponensis</name>
    <dbReference type="NCBI Taxonomy" id="258049"/>
    <lineage>
        <taxon>Bacteria</taxon>
        <taxon>Bacillati</taxon>
        <taxon>Actinomycetota</taxon>
        <taxon>Actinomycetes</taxon>
        <taxon>Kitasatosporales</taxon>
        <taxon>Streptomycetaceae</taxon>
        <taxon>Kitasatospora</taxon>
    </lineage>
</organism>
<evidence type="ECO:0000256" key="1">
    <source>
        <dbReference type="SAM" id="Phobius"/>
    </source>
</evidence>
<keyword evidence="3" id="KW-1185">Reference proteome</keyword>
<feature type="transmembrane region" description="Helical" evidence="1">
    <location>
        <begin position="63"/>
        <end position="83"/>
    </location>
</feature>
<accession>A0ABN1W5Q9</accession>
<evidence type="ECO:0000313" key="2">
    <source>
        <dbReference type="EMBL" id="GAA1234188.1"/>
    </source>
</evidence>
<keyword evidence="1" id="KW-1133">Transmembrane helix</keyword>
<reference evidence="2 3" key="1">
    <citation type="journal article" date="2019" name="Int. J. Syst. Evol. Microbiol.">
        <title>The Global Catalogue of Microorganisms (GCM) 10K type strain sequencing project: providing services to taxonomists for standard genome sequencing and annotation.</title>
        <authorList>
            <consortium name="The Broad Institute Genomics Platform"/>
            <consortium name="The Broad Institute Genome Sequencing Center for Infectious Disease"/>
            <person name="Wu L."/>
            <person name="Ma J."/>
        </authorList>
    </citation>
    <scope>NUCLEOTIDE SEQUENCE [LARGE SCALE GENOMIC DNA]</scope>
    <source>
        <strain evidence="2 3">JCM 13004</strain>
    </source>
</reference>